<feature type="chain" id="PRO_5013111616" description="Outer membrane protein beta-barrel domain-containing protein" evidence="1">
    <location>
        <begin position="21"/>
        <end position="123"/>
    </location>
</feature>
<dbReference type="EMBL" id="FTOG01000015">
    <property type="protein sequence ID" value="SIT20046.1"/>
    <property type="molecule type" value="Genomic_DNA"/>
</dbReference>
<proteinExistence type="predicted"/>
<name>A0A1N7QB91_9RHOB</name>
<gene>
    <name evidence="2" type="ORF">SAMN05421580_11515</name>
</gene>
<evidence type="ECO:0008006" key="4">
    <source>
        <dbReference type="Google" id="ProtNLM"/>
    </source>
</evidence>
<feature type="signal peptide" evidence="1">
    <location>
        <begin position="1"/>
        <end position="20"/>
    </location>
</feature>
<protein>
    <recommendedName>
        <fullName evidence="4">Outer membrane protein beta-barrel domain-containing protein</fullName>
    </recommendedName>
</protein>
<dbReference type="RefSeq" id="WP_076486302.1">
    <property type="nucleotide sequence ID" value="NZ_FTOG01000015.1"/>
</dbReference>
<keyword evidence="1" id="KW-0732">Signal</keyword>
<sequence length="123" mass="12298">MTKPLLALTTALSLATPALADPSLGLGLSFAFGAGKVDTGIGLRVFSNDKQDSFVGSVGLDYMFGTQSFRGTAGGAYLGNDTYLGLEGGINFNSGTFDFGIGGGGVGTKAPVAPSDQGPVEIV</sequence>
<evidence type="ECO:0000313" key="3">
    <source>
        <dbReference type="Proteomes" id="UP000186221"/>
    </source>
</evidence>
<dbReference type="OrthoDB" id="7032059at2"/>
<keyword evidence="3" id="KW-1185">Reference proteome</keyword>
<organism evidence="2 3">
    <name type="scientific">Rhodobacter aestuarii</name>
    <dbReference type="NCBI Taxonomy" id="453582"/>
    <lineage>
        <taxon>Bacteria</taxon>
        <taxon>Pseudomonadati</taxon>
        <taxon>Pseudomonadota</taxon>
        <taxon>Alphaproteobacteria</taxon>
        <taxon>Rhodobacterales</taxon>
        <taxon>Rhodobacter group</taxon>
        <taxon>Rhodobacter</taxon>
    </lineage>
</organism>
<dbReference type="Proteomes" id="UP000186221">
    <property type="component" value="Unassembled WGS sequence"/>
</dbReference>
<reference evidence="3" key="1">
    <citation type="submission" date="2017-01" db="EMBL/GenBank/DDBJ databases">
        <authorList>
            <person name="Varghese N."/>
            <person name="Submissions S."/>
        </authorList>
    </citation>
    <scope>NUCLEOTIDE SEQUENCE [LARGE SCALE GENOMIC DNA]</scope>
    <source>
        <strain evidence="3">DSM 19945</strain>
    </source>
</reference>
<evidence type="ECO:0000256" key="1">
    <source>
        <dbReference type="SAM" id="SignalP"/>
    </source>
</evidence>
<accession>A0A1N7QB91</accession>
<evidence type="ECO:0000313" key="2">
    <source>
        <dbReference type="EMBL" id="SIT20046.1"/>
    </source>
</evidence>
<dbReference type="STRING" id="453582.SAMN05421580_11515"/>
<dbReference type="AlphaFoldDB" id="A0A1N7QB91"/>